<comment type="subcellular location">
    <subcellularLocation>
        <location evidence="1">Membrane</location>
        <topology evidence="1">Peripheral membrane protein</topology>
    </subcellularLocation>
</comment>
<comment type="similarity">
    <text evidence="5">Belongs to the PP2C family.</text>
</comment>
<keyword evidence="2" id="KW-0479">Metal-binding</keyword>
<evidence type="ECO:0000259" key="8">
    <source>
        <dbReference type="PROSITE" id="PS51746"/>
    </source>
</evidence>
<gene>
    <name evidence="9" type="ORF">DYB36_009791</name>
</gene>
<dbReference type="InterPro" id="IPR000222">
    <property type="entry name" value="PP2C_BS"/>
</dbReference>
<keyword evidence="4 5" id="KW-0904">Protein phosphatase</keyword>
<keyword evidence="6" id="KW-0175">Coiled coil</keyword>
<feature type="compositionally biased region" description="Low complexity" evidence="7">
    <location>
        <begin position="58"/>
        <end position="73"/>
    </location>
</feature>
<dbReference type="SUPFAM" id="SSF81606">
    <property type="entry name" value="PP2C-like"/>
    <property type="match status" value="1"/>
</dbReference>
<comment type="caution">
    <text evidence="9">The sequence shown here is derived from an EMBL/GenBank/DDBJ whole genome shotgun (WGS) entry which is preliminary data.</text>
</comment>
<dbReference type="Pfam" id="PF00481">
    <property type="entry name" value="PP2C"/>
    <property type="match status" value="2"/>
</dbReference>
<evidence type="ECO:0000256" key="5">
    <source>
        <dbReference type="RuleBase" id="RU003465"/>
    </source>
</evidence>
<dbReference type="PROSITE" id="PS01032">
    <property type="entry name" value="PPM_1"/>
    <property type="match status" value="1"/>
</dbReference>
<evidence type="ECO:0000313" key="10">
    <source>
        <dbReference type="Proteomes" id="UP000265427"/>
    </source>
</evidence>
<dbReference type="VEuPathDB" id="FungiDB:H257_05488"/>
<dbReference type="PROSITE" id="PS51746">
    <property type="entry name" value="PPM_2"/>
    <property type="match status" value="1"/>
</dbReference>
<evidence type="ECO:0000256" key="4">
    <source>
        <dbReference type="ARBA" id="ARBA00022912"/>
    </source>
</evidence>
<feature type="non-terminal residue" evidence="9">
    <location>
        <position position="1"/>
    </location>
</feature>
<evidence type="ECO:0000256" key="1">
    <source>
        <dbReference type="ARBA" id="ARBA00004170"/>
    </source>
</evidence>
<evidence type="ECO:0000256" key="6">
    <source>
        <dbReference type="SAM" id="Coils"/>
    </source>
</evidence>
<protein>
    <recommendedName>
        <fullName evidence="8">PPM-type phosphatase domain-containing protein</fullName>
    </recommendedName>
</protein>
<dbReference type="GO" id="GO:0004722">
    <property type="term" value="F:protein serine/threonine phosphatase activity"/>
    <property type="evidence" value="ECO:0007669"/>
    <property type="project" value="InterPro"/>
</dbReference>
<keyword evidence="3 5" id="KW-0378">Hydrolase</keyword>
<evidence type="ECO:0000256" key="2">
    <source>
        <dbReference type="ARBA" id="ARBA00022723"/>
    </source>
</evidence>
<evidence type="ECO:0000256" key="7">
    <source>
        <dbReference type="SAM" id="MobiDB-lite"/>
    </source>
</evidence>
<evidence type="ECO:0000256" key="3">
    <source>
        <dbReference type="ARBA" id="ARBA00022801"/>
    </source>
</evidence>
<organism evidence="9 10">
    <name type="scientific">Aphanomyces astaci</name>
    <name type="common">Crayfish plague agent</name>
    <dbReference type="NCBI Taxonomy" id="112090"/>
    <lineage>
        <taxon>Eukaryota</taxon>
        <taxon>Sar</taxon>
        <taxon>Stramenopiles</taxon>
        <taxon>Oomycota</taxon>
        <taxon>Saprolegniomycetes</taxon>
        <taxon>Saprolegniales</taxon>
        <taxon>Verrucalvaceae</taxon>
        <taxon>Aphanomyces</taxon>
    </lineage>
</organism>
<dbReference type="AlphaFoldDB" id="A0A397BEK4"/>
<dbReference type="GO" id="GO:0016020">
    <property type="term" value="C:membrane"/>
    <property type="evidence" value="ECO:0007669"/>
    <property type="project" value="UniProtKB-SubCell"/>
</dbReference>
<feature type="region of interest" description="Disordered" evidence="7">
    <location>
        <begin position="1"/>
        <end position="73"/>
    </location>
</feature>
<feature type="domain" description="PPM-type phosphatase" evidence="8">
    <location>
        <begin position="421"/>
        <end position="810"/>
    </location>
</feature>
<accession>A0A397BEK4</accession>
<dbReference type="InterPro" id="IPR036457">
    <property type="entry name" value="PPM-type-like_dom_sf"/>
</dbReference>
<feature type="compositionally biased region" description="Basic residues" evidence="7">
    <location>
        <begin position="1"/>
        <end position="17"/>
    </location>
</feature>
<proteinExistence type="inferred from homology"/>
<dbReference type="PANTHER" id="PTHR47992">
    <property type="entry name" value="PROTEIN PHOSPHATASE"/>
    <property type="match status" value="1"/>
</dbReference>
<dbReference type="VEuPathDB" id="FungiDB:H257_05486"/>
<evidence type="ECO:0000313" key="9">
    <source>
        <dbReference type="EMBL" id="RHY17453.1"/>
    </source>
</evidence>
<dbReference type="Proteomes" id="UP000265427">
    <property type="component" value="Unassembled WGS sequence"/>
</dbReference>
<sequence>EHKANGTRKRKRNRSKTSAKATSSINTSLLRHASTIAAKKLPSPPRPPQPSTLSHLQAKAAPTSSPAAEAAASFSTVSGSHNVTTSVQSVTASLTFLQKFAAGQGVQPSRQPATPSDKVALRYKNTPTTQPPPPPSYTCSPIKRRKAVHSSSHVHPPIQTVAAAPLATPKLTFLEQLSTPNQDDGGPQEDLGHGEFDCSFDFLDADDSIDALWLLGDDEYALCCDGGKDCDTVLSPTAVADQATWPMLEAYHICTDRLAEASKSHGLTYFLYRLATQLERSGNKELLEENAVLEAQVAKLEVELQAKHDFNHKLQYESQCLSEMLARLGDKEALAVAKQGAMGHVFLDKGALQQDATKRHVEVCTNLNRVLHGITRTLKTLNRSIADLEMEAREYDRLSAFESELVQRHAWLKAECDAVELKHKAELQARKVEEYNRKRMMDEDAHLTLPLTDDCLLIGVFDGHGAELGQIASRAAKAFFASSFQDPALLDEVLESPEATFRRLFRECHHHLYGRFKSFYTAQGCSIREESGPFLTYRMANQSQPFRCVYGGTTATLALLHNQRVIVASVGDSAAILANPTVTCDLTWHAYCDTAPTPASSLPNDDDDDSKQTDNQMDDIVPSFVFLTGTHAPDCTSEFNRLAELGLGAQCLFDHATDPQDRVPIFIPAARRPVNPVRIHTPHCIKDAPPRGGYVKNARNEWACVVSAPPHAAFPDTLACTRSLGDFHMHMYGVTYEPDVAETNVEPGATLLLATDGVWDVWQFKQVASYIQRNNHRGTMLHEFMQANVARATELFGDHADNMTAVCAAYKKKASNFVDE</sequence>
<dbReference type="SMART" id="SM00332">
    <property type="entry name" value="PP2Cc"/>
    <property type="match status" value="1"/>
</dbReference>
<feature type="coiled-coil region" evidence="6">
    <location>
        <begin position="371"/>
        <end position="438"/>
    </location>
</feature>
<dbReference type="CDD" id="cd00143">
    <property type="entry name" value="PP2Cc"/>
    <property type="match status" value="1"/>
</dbReference>
<dbReference type="InterPro" id="IPR001932">
    <property type="entry name" value="PPM-type_phosphatase-like_dom"/>
</dbReference>
<dbReference type="GO" id="GO:0046872">
    <property type="term" value="F:metal ion binding"/>
    <property type="evidence" value="ECO:0007669"/>
    <property type="project" value="UniProtKB-KW"/>
</dbReference>
<dbReference type="EMBL" id="QUSZ01003708">
    <property type="protein sequence ID" value="RHY17453.1"/>
    <property type="molecule type" value="Genomic_DNA"/>
</dbReference>
<name>A0A397BEK4_APHAT</name>
<reference evidence="9 10" key="1">
    <citation type="submission" date="2018-08" db="EMBL/GenBank/DDBJ databases">
        <title>Aphanomyces genome sequencing and annotation.</title>
        <authorList>
            <person name="Minardi D."/>
            <person name="Oidtmann B."/>
            <person name="Van Der Giezen M."/>
            <person name="Studholme D.J."/>
        </authorList>
    </citation>
    <scope>NUCLEOTIDE SEQUENCE [LARGE SCALE GENOMIC DNA]</scope>
    <source>
        <strain evidence="9 10">Kv</strain>
    </source>
</reference>
<dbReference type="Gene3D" id="3.60.40.10">
    <property type="entry name" value="PPM-type phosphatase domain"/>
    <property type="match status" value="1"/>
</dbReference>
<dbReference type="InterPro" id="IPR015655">
    <property type="entry name" value="PP2C"/>
</dbReference>